<dbReference type="GO" id="GO:0007131">
    <property type="term" value="P:reciprocal meiotic recombination"/>
    <property type="evidence" value="ECO:0007669"/>
    <property type="project" value="TreeGrafter"/>
</dbReference>
<accession>A0A8X6GLA1</accession>
<name>A0A8X6GLA1_TRICU</name>
<proteinExistence type="predicted"/>
<dbReference type="InterPro" id="IPR036915">
    <property type="entry name" value="Cyclin-like_sf"/>
</dbReference>
<dbReference type="PANTHER" id="PTHR21615:SF2">
    <property type="entry name" value="CYCLIN N-TERMINAL DOMAIN-CONTAINING PROTEIN 1"/>
    <property type="match status" value="1"/>
</dbReference>
<sequence length="302" mass="35159">MHIMSTPNLSDVKLLRQIPYDLLEEWLFDMAKKNQERIYSAISLEFEWCSDVAEFVFNTCDYFKLENSIKYNALEIYERFIAYHVLELRRSVKDRQETDKPLSWEVIEGRITEQTILRVLTSIELASKLNSHYEHLLPSQVVEFLEKSGGKMYSKSGIANSEVRVMKTLGFKLNVTTPALYVEMLLCVLYTNDPSTDDFLHPSALHVLDLMYFHRKVIYDRLYENVTGAPIDEKSENEAFLKIKADYMLLATAIITAAAYIIMKDNWCIVLEQLHLVTRILRKDIKSFTLVIANILTDFLDD</sequence>
<dbReference type="PANTHER" id="PTHR21615">
    <property type="entry name" value="CYCLIN N-TERMINAL DOMAIN-CONTAINING PROTEIN 1"/>
    <property type="match status" value="1"/>
</dbReference>
<evidence type="ECO:0000313" key="1">
    <source>
        <dbReference type="EMBL" id="GFR06463.1"/>
    </source>
</evidence>
<organism evidence="1 2">
    <name type="scientific">Trichonephila clavata</name>
    <name type="common">Joro spider</name>
    <name type="synonym">Nephila clavata</name>
    <dbReference type="NCBI Taxonomy" id="2740835"/>
    <lineage>
        <taxon>Eukaryota</taxon>
        <taxon>Metazoa</taxon>
        <taxon>Ecdysozoa</taxon>
        <taxon>Arthropoda</taxon>
        <taxon>Chelicerata</taxon>
        <taxon>Arachnida</taxon>
        <taxon>Araneae</taxon>
        <taxon>Araneomorphae</taxon>
        <taxon>Entelegynae</taxon>
        <taxon>Araneoidea</taxon>
        <taxon>Nephilidae</taxon>
        <taxon>Trichonephila</taxon>
    </lineage>
</organism>
<dbReference type="CDD" id="cd20541">
    <property type="entry name" value="CYCLIN_CNTD1"/>
    <property type="match status" value="1"/>
</dbReference>
<dbReference type="GO" id="GO:0035861">
    <property type="term" value="C:site of double-strand break"/>
    <property type="evidence" value="ECO:0007669"/>
    <property type="project" value="TreeGrafter"/>
</dbReference>
<dbReference type="Gene3D" id="1.10.472.10">
    <property type="entry name" value="Cyclin-like"/>
    <property type="match status" value="1"/>
</dbReference>
<dbReference type="AlphaFoldDB" id="A0A8X6GLA1"/>
<reference evidence="1" key="1">
    <citation type="submission" date="2020-07" db="EMBL/GenBank/DDBJ databases">
        <title>Multicomponent nature underlies the extraordinary mechanical properties of spider dragline silk.</title>
        <authorList>
            <person name="Kono N."/>
            <person name="Nakamura H."/>
            <person name="Mori M."/>
            <person name="Yoshida Y."/>
            <person name="Ohtoshi R."/>
            <person name="Malay A.D."/>
            <person name="Moran D.A.P."/>
            <person name="Tomita M."/>
            <person name="Numata K."/>
            <person name="Arakawa K."/>
        </authorList>
    </citation>
    <scope>NUCLEOTIDE SEQUENCE</scope>
</reference>
<keyword evidence="2" id="KW-1185">Reference proteome</keyword>
<dbReference type="Proteomes" id="UP000887116">
    <property type="component" value="Unassembled WGS sequence"/>
</dbReference>
<protein>
    <submittedName>
        <fullName evidence="1">Cyclin N-terminal domain-containing protein 1</fullName>
    </submittedName>
</protein>
<dbReference type="SUPFAM" id="SSF47954">
    <property type="entry name" value="Cyclin-like"/>
    <property type="match status" value="1"/>
</dbReference>
<dbReference type="OrthoDB" id="9983043at2759"/>
<dbReference type="EMBL" id="BMAO01035859">
    <property type="protein sequence ID" value="GFR06463.1"/>
    <property type="molecule type" value="Genomic_DNA"/>
</dbReference>
<comment type="caution">
    <text evidence="1">The sequence shown here is derived from an EMBL/GenBank/DDBJ whole genome shotgun (WGS) entry which is preliminary data.</text>
</comment>
<evidence type="ECO:0000313" key="2">
    <source>
        <dbReference type="Proteomes" id="UP000887116"/>
    </source>
</evidence>
<gene>
    <name evidence="1" type="primary">Cntd1</name>
    <name evidence="1" type="ORF">TNCT_444721</name>
</gene>